<gene>
    <name evidence="1" type="ORF">METZ01_LOCUS28672</name>
</gene>
<organism evidence="1">
    <name type="scientific">marine metagenome</name>
    <dbReference type="NCBI Taxonomy" id="408172"/>
    <lineage>
        <taxon>unclassified sequences</taxon>
        <taxon>metagenomes</taxon>
        <taxon>ecological metagenomes</taxon>
    </lineage>
</organism>
<accession>A0A381QA17</accession>
<evidence type="ECO:0000313" key="1">
    <source>
        <dbReference type="EMBL" id="SUZ75818.1"/>
    </source>
</evidence>
<protein>
    <submittedName>
        <fullName evidence="1">Uncharacterized protein</fullName>
    </submittedName>
</protein>
<proteinExistence type="predicted"/>
<dbReference type="EMBL" id="UINC01001260">
    <property type="protein sequence ID" value="SUZ75818.1"/>
    <property type="molecule type" value="Genomic_DNA"/>
</dbReference>
<dbReference type="AlphaFoldDB" id="A0A381QA17"/>
<reference evidence="1" key="1">
    <citation type="submission" date="2018-05" db="EMBL/GenBank/DDBJ databases">
        <authorList>
            <person name="Lanie J.A."/>
            <person name="Ng W.-L."/>
            <person name="Kazmierczak K.M."/>
            <person name="Andrzejewski T.M."/>
            <person name="Davidsen T.M."/>
            <person name="Wayne K.J."/>
            <person name="Tettelin H."/>
            <person name="Glass J.I."/>
            <person name="Rusch D."/>
            <person name="Podicherti R."/>
            <person name="Tsui H.-C.T."/>
            <person name="Winkler M.E."/>
        </authorList>
    </citation>
    <scope>NUCLEOTIDE SEQUENCE</scope>
</reference>
<sequence>MWHCRACLWLCSSGYHADPKRAPQGGRYSGNAPIYRSITNSSKDSHFSVILEPLRRTMAWP</sequence>
<name>A0A381QA17_9ZZZZ</name>